<dbReference type="CDD" id="cd00077">
    <property type="entry name" value="HDc"/>
    <property type="match status" value="1"/>
</dbReference>
<organism evidence="3 4">
    <name type="scientific">Cohnella candidum</name>
    <dbReference type="NCBI Taxonomy" id="2674991"/>
    <lineage>
        <taxon>Bacteria</taxon>
        <taxon>Bacillati</taxon>
        <taxon>Bacillota</taxon>
        <taxon>Bacilli</taxon>
        <taxon>Bacillales</taxon>
        <taxon>Paenibacillaceae</taxon>
        <taxon>Cohnella</taxon>
    </lineage>
</organism>
<reference evidence="3 4" key="1">
    <citation type="submission" date="2018-10" db="EMBL/GenBank/DDBJ databases">
        <title>Genome Sequence of Cohnella sp.</title>
        <authorList>
            <person name="Srinivasan S."/>
            <person name="Kim M.K."/>
        </authorList>
    </citation>
    <scope>NUCLEOTIDE SEQUENCE [LARGE SCALE GENOMIC DNA]</scope>
    <source>
        <strain evidence="3 4">18JY8-7</strain>
    </source>
</reference>
<dbReference type="InterPro" id="IPR006674">
    <property type="entry name" value="HD_domain"/>
</dbReference>
<dbReference type="PROSITE" id="PS51832">
    <property type="entry name" value="HD_GYP"/>
    <property type="match status" value="1"/>
</dbReference>
<protein>
    <submittedName>
        <fullName evidence="3">HD-GYP domain-containing protein</fullName>
    </submittedName>
</protein>
<dbReference type="PANTHER" id="PTHR43155">
    <property type="entry name" value="CYCLIC DI-GMP PHOSPHODIESTERASE PA4108-RELATED"/>
    <property type="match status" value="1"/>
</dbReference>
<name>A0A3G3K0K3_9BACL</name>
<dbReference type="SMART" id="SM00471">
    <property type="entry name" value="HDc"/>
    <property type="match status" value="1"/>
</dbReference>
<dbReference type="RefSeq" id="WP_123041351.1">
    <property type="nucleotide sequence ID" value="NZ_CP033433.1"/>
</dbReference>
<dbReference type="Gene3D" id="1.10.3210.10">
    <property type="entry name" value="Hypothetical protein af1432"/>
    <property type="match status" value="1"/>
</dbReference>
<dbReference type="Proteomes" id="UP000269097">
    <property type="component" value="Chromosome"/>
</dbReference>
<evidence type="ECO:0000313" key="4">
    <source>
        <dbReference type="Proteomes" id="UP000269097"/>
    </source>
</evidence>
<evidence type="ECO:0000259" key="2">
    <source>
        <dbReference type="PROSITE" id="PS51832"/>
    </source>
</evidence>
<evidence type="ECO:0000313" key="3">
    <source>
        <dbReference type="EMBL" id="AYQ73269.1"/>
    </source>
</evidence>
<dbReference type="NCBIfam" id="TIGR00277">
    <property type="entry name" value="HDIG"/>
    <property type="match status" value="1"/>
</dbReference>
<feature type="domain" description="HD-GYP" evidence="2">
    <location>
        <begin position="110"/>
        <end position="305"/>
    </location>
</feature>
<dbReference type="PANTHER" id="PTHR43155:SF2">
    <property type="entry name" value="CYCLIC DI-GMP PHOSPHODIESTERASE PA4108"/>
    <property type="match status" value="1"/>
</dbReference>
<dbReference type="InterPro" id="IPR003607">
    <property type="entry name" value="HD/PDEase_dom"/>
</dbReference>
<dbReference type="AlphaFoldDB" id="A0A3G3K0K3"/>
<gene>
    <name evidence="3" type="ORF">EAV92_12240</name>
</gene>
<dbReference type="InterPro" id="IPR037522">
    <property type="entry name" value="HD_GYP_dom"/>
</dbReference>
<dbReference type="EMBL" id="CP033433">
    <property type="protein sequence ID" value="AYQ73269.1"/>
    <property type="molecule type" value="Genomic_DNA"/>
</dbReference>
<accession>A0A3G3K0K3</accession>
<keyword evidence="4" id="KW-1185">Reference proteome</keyword>
<dbReference type="KEGG" id="coh:EAV92_12240"/>
<evidence type="ECO:0000259" key="1">
    <source>
        <dbReference type="PROSITE" id="PS51831"/>
    </source>
</evidence>
<feature type="domain" description="HD" evidence="1">
    <location>
        <begin position="132"/>
        <end position="254"/>
    </location>
</feature>
<dbReference type="PROSITE" id="PS51831">
    <property type="entry name" value="HD"/>
    <property type="match status" value="1"/>
</dbReference>
<dbReference type="SUPFAM" id="SSF109604">
    <property type="entry name" value="HD-domain/PDEase-like"/>
    <property type="match status" value="1"/>
</dbReference>
<proteinExistence type="predicted"/>
<dbReference type="Pfam" id="PF13487">
    <property type="entry name" value="HD_5"/>
    <property type="match status" value="1"/>
</dbReference>
<sequence>MRVHFRDVQPGDRLTQDTFTDYGLLVLSKGAVLDDHALSRLHQHQIDYVEIERRAFGGSAVEENALPIQANFRPLYQDAVTGIESIFGKALEEGKVHEEDLKESFQPLVENFKTERDVVSLLLMLNSQDDYTYQHSVQVGMLSYYIARWMGWDEQESVRVGKAGFLHDIGKCRIPDAILNKPGKLNDEEYKEIQNHSRYGYEILESSFDDHVLSLAALQHHERMNGTGYPNRIPGEQIHPVSRIVAVADTYSAMISSRVYQKKRDLLVVLKELHRVSFSELDPEITYTFIRHMIPNFIGKKVELTGGLTGTIIMNHPTDFFHPLIQSDSGFIDLSTDVRYEITQVYV</sequence>
<dbReference type="InterPro" id="IPR006675">
    <property type="entry name" value="HDIG_dom"/>
</dbReference>